<organism evidence="3 4">
    <name type="scientific">Beggiatoa leptomitoformis</name>
    <dbReference type="NCBI Taxonomy" id="288004"/>
    <lineage>
        <taxon>Bacteria</taxon>
        <taxon>Pseudomonadati</taxon>
        <taxon>Pseudomonadota</taxon>
        <taxon>Gammaproteobacteria</taxon>
        <taxon>Thiotrichales</taxon>
        <taxon>Thiotrichaceae</taxon>
        <taxon>Beggiatoa</taxon>
    </lineage>
</organism>
<accession>A0A2N9YDZ1</accession>
<dbReference type="KEGG" id="blep:AL038_15940"/>
<feature type="transmembrane region" description="Helical" evidence="1">
    <location>
        <begin position="12"/>
        <end position="29"/>
    </location>
</feature>
<dbReference type="Pfam" id="PF07786">
    <property type="entry name" value="HGSNAT_cat"/>
    <property type="match status" value="1"/>
</dbReference>
<feature type="transmembrane region" description="Helical" evidence="1">
    <location>
        <begin position="172"/>
        <end position="189"/>
    </location>
</feature>
<dbReference type="AlphaFoldDB" id="A0A2N9YDZ1"/>
<gene>
    <name evidence="3" type="ORF">BLE401_08320</name>
</gene>
<sequence>MMLATPATRFSLIDASRGFAIVLMVIYHACYDLNYFHFVDWNLYESPFWVNFRTFIVTLFIGIAGISLSLACRQSVLSLTYLRRLGLLILCALLISAVSFALFHQRYIFFGILHFMVVASIIGLAFVHRAWLSLGVGIICLLMGLLIQHPVFNQPSLQWAGLMTHKPHTEDYVPFLPWFGVFLLGMFIGERGQNFLSIYNKLDYVGQPLLCWLGKRSLWIYLVHQPLLMGILFLVAQLKR</sequence>
<reference evidence="4" key="1">
    <citation type="submission" date="2016-12" db="EMBL/GenBank/DDBJ databases">
        <title>Complete Genome Sequence of Beggiatoa leptomitiformis D-401.</title>
        <authorList>
            <person name="Fomenkov A."/>
            <person name="Vincze T."/>
            <person name="Grabovich M."/>
            <person name="Anton B.P."/>
            <person name="Dubinina G."/>
            <person name="Orlova M."/>
            <person name="Belousova E."/>
            <person name="Roberts R.J."/>
        </authorList>
    </citation>
    <scope>NUCLEOTIDE SEQUENCE [LARGE SCALE GENOMIC DNA]</scope>
    <source>
        <strain evidence="4">D-401</strain>
    </source>
</reference>
<dbReference type="STRING" id="288004.AL038_15940"/>
<feature type="transmembrane region" description="Helical" evidence="1">
    <location>
        <begin position="134"/>
        <end position="152"/>
    </location>
</feature>
<keyword evidence="4" id="KW-1185">Reference proteome</keyword>
<dbReference type="InterPro" id="IPR012429">
    <property type="entry name" value="HGSNAT_cat"/>
</dbReference>
<keyword evidence="1" id="KW-0472">Membrane</keyword>
<dbReference type="EMBL" id="CP018889">
    <property type="protein sequence ID" value="AUI68708.1"/>
    <property type="molecule type" value="Genomic_DNA"/>
</dbReference>
<evidence type="ECO:0000256" key="1">
    <source>
        <dbReference type="SAM" id="Phobius"/>
    </source>
</evidence>
<protein>
    <submittedName>
        <fullName evidence="3">DUF1624 domain-containing protein</fullName>
    </submittedName>
</protein>
<evidence type="ECO:0000313" key="3">
    <source>
        <dbReference type="EMBL" id="AUI68708.1"/>
    </source>
</evidence>
<keyword evidence="1" id="KW-0812">Transmembrane</keyword>
<feature type="domain" description="Heparan-alpha-glucosaminide N-acetyltransferase catalytic" evidence="2">
    <location>
        <begin position="9"/>
        <end position="226"/>
    </location>
</feature>
<feature type="transmembrane region" description="Helical" evidence="1">
    <location>
        <begin position="84"/>
        <end position="102"/>
    </location>
</feature>
<feature type="transmembrane region" description="Helical" evidence="1">
    <location>
        <begin position="218"/>
        <end position="238"/>
    </location>
</feature>
<name>A0A2N9YDZ1_9GAMM</name>
<feature type="transmembrane region" description="Helical" evidence="1">
    <location>
        <begin position="49"/>
        <end position="72"/>
    </location>
</feature>
<evidence type="ECO:0000313" key="4">
    <source>
        <dbReference type="Proteomes" id="UP000234271"/>
    </source>
</evidence>
<dbReference type="Proteomes" id="UP000234271">
    <property type="component" value="Chromosome"/>
</dbReference>
<feature type="transmembrane region" description="Helical" evidence="1">
    <location>
        <begin position="108"/>
        <end position="127"/>
    </location>
</feature>
<keyword evidence="1" id="KW-1133">Transmembrane helix</keyword>
<dbReference type="RefSeq" id="WP_062154502.1">
    <property type="nucleotide sequence ID" value="NZ_CP012373.2"/>
</dbReference>
<dbReference type="OrthoDB" id="9807591at2"/>
<proteinExistence type="predicted"/>
<evidence type="ECO:0000259" key="2">
    <source>
        <dbReference type="Pfam" id="PF07786"/>
    </source>
</evidence>